<dbReference type="Proteomes" id="UP000467840">
    <property type="component" value="Chromosome 12"/>
</dbReference>
<proteinExistence type="predicted"/>
<evidence type="ECO:0000313" key="1">
    <source>
        <dbReference type="EMBL" id="KAF2285111.1"/>
    </source>
</evidence>
<accession>A0A6A6K8G8</accession>
<protein>
    <recommendedName>
        <fullName evidence="3">CCHC-type domain-containing protein</fullName>
    </recommendedName>
</protein>
<evidence type="ECO:0000313" key="2">
    <source>
        <dbReference type="Proteomes" id="UP000467840"/>
    </source>
</evidence>
<organism evidence="1 2">
    <name type="scientific">Hevea brasiliensis</name>
    <name type="common">Para rubber tree</name>
    <name type="synonym">Siphonia brasiliensis</name>
    <dbReference type="NCBI Taxonomy" id="3981"/>
    <lineage>
        <taxon>Eukaryota</taxon>
        <taxon>Viridiplantae</taxon>
        <taxon>Streptophyta</taxon>
        <taxon>Embryophyta</taxon>
        <taxon>Tracheophyta</taxon>
        <taxon>Spermatophyta</taxon>
        <taxon>Magnoliopsida</taxon>
        <taxon>eudicotyledons</taxon>
        <taxon>Gunneridae</taxon>
        <taxon>Pentapetalae</taxon>
        <taxon>rosids</taxon>
        <taxon>fabids</taxon>
        <taxon>Malpighiales</taxon>
        <taxon>Euphorbiaceae</taxon>
        <taxon>Crotonoideae</taxon>
        <taxon>Micrandreae</taxon>
        <taxon>Hevea</taxon>
    </lineage>
</organism>
<keyword evidence="2" id="KW-1185">Reference proteome</keyword>
<gene>
    <name evidence="1" type="ORF">GH714_037928</name>
</gene>
<evidence type="ECO:0008006" key="3">
    <source>
        <dbReference type="Google" id="ProtNLM"/>
    </source>
</evidence>
<dbReference type="EMBL" id="JAAGAX010000018">
    <property type="protein sequence ID" value="KAF2285111.1"/>
    <property type="molecule type" value="Genomic_DNA"/>
</dbReference>
<sequence>MIDDDTSDDEKMDLRCSALQGQKGAGQNFQQNYRRNDEFKLKMDIPTFNGNLDIEGFLDWLTEVDRFFEYVEIWRNKRCNKIGHLSNKCPKRKSVNIVGRELEDEKEEFCGPAGDDVEEEYEQEEGVYVVRKLMLSLKVEDNTQ</sequence>
<comment type="caution">
    <text evidence="1">The sequence shown here is derived from an EMBL/GenBank/DDBJ whole genome shotgun (WGS) entry which is preliminary data.</text>
</comment>
<dbReference type="AlphaFoldDB" id="A0A6A6K8G8"/>
<reference evidence="1 2" key="1">
    <citation type="journal article" date="2020" name="Mol. Plant">
        <title>The Chromosome-Based Rubber Tree Genome Provides New Insights into Spurge Genome Evolution and Rubber Biosynthesis.</title>
        <authorList>
            <person name="Liu J."/>
            <person name="Shi C."/>
            <person name="Shi C.C."/>
            <person name="Li W."/>
            <person name="Zhang Q.J."/>
            <person name="Zhang Y."/>
            <person name="Li K."/>
            <person name="Lu H.F."/>
            <person name="Shi C."/>
            <person name="Zhu S.T."/>
            <person name="Xiao Z.Y."/>
            <person name="Nan H."/>
            <person name="Yue Y."/>
            <person name="Zhu X.G."/>
            <person name="Wu Y."/>
            <person name="Hong X.N."/>
            <person name="Fan G.Y."/>
            <person name="Tong Y."/>
            <person name="Zhang D."/>
            <person name="Mao C.L."/>
            <person name="Liu Y.L."/>
            <person name="Hao S.J."/>
            <person name="Liu W.Q."/>
            <person name="Lv M.Q."/>
            <person name="Zhang H.B."/>
            <person name="Liu Y."/>
            <person name="Hu-Tang G.R."/>
            <person name="Wang J.P."/>
            <person name="Wang J.H."/>
            <person name="Sun Y.H."/>
            <person name="Ni S.B."/>
            <person name="Chen W.B."/>
            <person name="Zhang X.C."/>
            <person name="Jiao Y.N."/>
            <person name="Eichler E.E."/>
            <person name="Li G.H."/>
            <person name="Liu X."/>
            <person name="Gao L.Z."/>
        </authorList>
    </citation>
    <scope>NUCLEOTIDE SEQUENCE [LARGE SCALE GENOMIC DNA]</scope>
    <source>
        <strain evidence="2">cv. GT1</strain>
        <tissue evidence="1">Leaf</tissue>
    </source>
</reference>
<name>A0A6A6K8G8_HEVBR</name>